<dbReference type="EMBL" id="GL883118">
    <property type="protein sequence ID" value="EGG04434.1"/>
    <property type="molecule type" value="Genomic_DNA"/>
</dbReference>
<dbReference type="KEGG" id="mlr:MELLADRAFT_37347"/>
<dbReference type="Proteomes" id="UP000001072">
    <property type="component" value="Unassembled WGS sequence"/>
</dbReference>
<dbReference type="Gene3D" id="2.60.40.2510">
    <property type="match status" value="1"/>
</dbReference>
<accession>F4RT28</accession>
<dbReference type="VEuPathDB" id="FungiDB:MELLADRAFT_37347"/>
<dbReference type="RefSeq" id="XP_007412225.1">
    <property type="nucleotide sequence ID" value="XM_007412163.1"/>
</dbReference>
<dbReference type="Pfam" id="PF11529">
    <property type="entry name" value="AvrL567-A"/>
    <property type="match status" value="1"/>
</dbReference>
<dbReference type="InterPro" id="IPR021608">
    <property type="entry name" value="AvrL567"/>
</dbReference>
<reference evidence="3" key="1">
    <citation type="journal article" date="2011" name="Proc. Natl. Acad. Sci. U.S.A.">
        <title>Obligate biotrophy features unraveled by the genomic analysis of rust fungi.</title>
        <authorList>
            <person name="Duplessis S."/>
            <person name="Cuomo C.A."/>
            <person name="Lin Y.-C."/>
            <person name="Aerts A."/>
            <person name="Tisserant E."/>
            <person name="Veneault-Fourrey C."/>
            <person name="Joly D.L."/>
            <person name="Hacquard S."/>
            <person name="Amselem J."/>
            <person name="Cantarel B.L."/>
            <person name="Chiu R."/>
            <person name="Coutinho P.M."/>
            <person name="Feau N."/>
            <person name="Field M."/>
            <person name="Frey P."/>
            <person name="Gelhaye E."/>
            <person name="Goldberg J."/>
            <person name="Grabherr M.G."/>
            <person name="Kodira C.D."/>
            <person name="Kohler A."/>
            <person name="Kuees U."/>
            <person name="Lindquist E.A."/>
            <person name="Lucas S.M."/>
            <person name="Mago R."/>
            <person name="Mauceli E."/>
            <person name="Morin E."/>
            <person name="Murat C."/>
            <person name="Pangilinan J.L."/>
            <person name="Park R."/>
            <person name="Pearson M."/>
            <person name="Quesneville H."/>
            <person name="Rouhier N."/>
            <person name="Sakthikumar S."/>
            <person name="Salamov A.A."/>
            <person name="Schmutz J."/>
            <person name="Selles B."/>
            <person name="Shapiro H."/>
            <person name="Tanguay P."/>
            <person name="Tuskan G.A."/>
            <person name="Henrissat B."/>
            <person name="Van de Peer Y."/>
            <person name="Rouze P."/>
            <person name="Ellis J.G."/>
            <person name="Dodds P.N."/>
            <person name="Schein J.E."/>
            <person name="Zhong S."/>
            <person name="Hamelin R.C."/>
            <person name="Grigoriev I.V."/>
            <person name="Szabo L.J."/>
            <person name="Martin F."/>
        </authorList>
    </citation>
    <scope>NUCLEOTIDE SEQUENCE [LARGE SCALE GENOMIC DNA]</scope>
    <source>
        <strain evidence="3">98AG31 / pathotype 3-4-7</strain>
    </source>
</reference>
<dbReference type="GeneID" id="18927633"/>
<dbReference type="InParanoid" id="F4RT28"/>
<evidence type="ECO:0000313" key="3">
    <source>
        <dbReference type="Proteomes" id="UP000001072"/>
    </source>
</evidence>
<evidence type="ECO:0000256" key="1">
    <source>
        <dbReference type="SAM" id="SignalP"/>
    </source>
</evidence>
<protein>
    <submittedName>
        <fullName evidence="2">Secreted protein</fullName>
    </submittedName>
</protein>
<dbReference type="AlphaFoldDB" id="F4RT28"/>
<feature type="chain" id="PRO_5003317938" evidence="1">
    <location>
        <begin position="24"/>
        <end position="151"/>
    </location>
</feature>
<name>F4RT28_MELLP</name>
<evidence type="ECO:0000313" key="2">
    <source>
        <dbReference type="EMBL" id="EGG04434.1"/>
    </source>
</evidence>
<keyword evidence="1" id="KW-0732">Signal</keyword>
<dbReference type="HOGENOM" id="CLU_1731894_0_0_1"/>
<dbReference type="InterPro" id="IPR038481">
    <property type="entry name" value="Melampsora_AvrL567_sf"/>
</dbReference>
<gene>
    <name evidence="2" type="ORF">MELLADRAFT_37347</name>
</gene>
<sequence>MKIHLSLKAFTILSIVSLGGIHAMVEPLPLDQQWTDFTQHSTSEATLSNLMDVWWNEPLTMPEFKSVAEDRDQEAYFDVQILHSTGPDCNRARSLGIVSSNNRDWTVPRRIGKSAVVIEEKHLFAGSVVFRHNLPPFIKIRLCQVPKPKKW</sequence>
<dbReference type="SMR" id="F4RT28"/>
<proteinExistence type="predicted"/>
<organism evidence="3">
    <name type="scientific">Melampsora larici-populina (strain 98AG31 / pathotype 3-4-7)</name>
    <name type="common">Poplar leaf rust fungus</name>
    <dbReference type="NCBI Taxonomy" id="747676"/>
    <lineage>
        <taxon>Eukaryota</taxon>
        <taxon>Fungi</taxon>
        <taxon>Dikarya</taxon>
        <taxon>Basidiomycota</taxon>
        <taxon>Pucciniomycotina</taxon>
        <taxon>Pucciniomycetes</taxon>
        <taxon>Pucciniales</taxon>
        <taxon>Melampsoraceae</taxon>
        <taxon>Melampsora</taxon>
    </lineage>
</organism>
<feature type="signal peptide" evidence="1">
    <location>
        <begin position="1"/>
        <end position="23"/>
    </location>
</feature>
<keyword evidence="3" id="KW-1185">Reference proteome</keyword>